<dbReference type="AlphaFoldDB" id="A0A7S2F866"/>
<dbReference type="Pfam" id="PF13181">
    <property type="entry name" value="TPR_8"/>
    <property type="match status" value="1"/>
</dbReference>
<dbReference type="PANTHER" id="PTHR22904">
    <property type="entry name" value="TPR REPEAT CONTAINING PROTEIN"/>
    <property type="match status" value="1"/>
</dbReference>
<evidence type="ECO:0000256" key="1">
    <source>
        <dbReference type="ARBA" id="ARBA00022737"/>
    </source>
</evidence>
<dbReference type="InterPro" id="IPR011990">
    <property type="entry name" value="TPR-like_helical_dom_sf"/>
</dbReference>
<dbReference type="EMBL" id="HBGQ01014464">
    <property type="protein sequence ID" value="CAD9378751.1"/>
    <property type="molecule type" value="Transcribed_RNA"/>
</dbReference>
<dbReference type="PANTHER" id="PTHR22904:SF523">
    <property type="entry name" value="STRESS-INDUCED-PHOSPHOPROTEIN 1"/>
    <property type="match status" value="1"/>
</dbReference>
<feature type="repeat" description="TPR" evidence="3">
    <location>
        <begin position="22"/>
        <end position="55"/>
    </location>
</feature>
<keyword evidence="1" id="KW-0677">Repeat</keyword>
<dbReference type="InterPro" id="IPR019734">
    <property type="entry name" value="TPR_rpt"/>
</dbReference>
<feature type="repeat" description="TPR" evidence="3">
    <location>
        <begin position="106"/>
        <end position="139"/>
    </location>
</feature>
<dbReference type="SUPFAM" id="SSF48452">
    <property type="entry name" value="TPR-like"/>
    <property type="match status" value="1"/>
</dbReference>
<protein>
    <submittedName>
        <fullName evidence="4">Uncharacterized protein</fullName>
    </submittedName>
</protein>
<gene>
    <name evidence="4" type="ORF">AAND1436_LOCUS7164</name>
</gene>
<dbReference type="GO" id="GO:0051879">
    <property type="term" value="F:Hsp90 protein binding"/>
    <property type="evidence" value="ECO:0007669"/>
    <property type="project" value="TreeGrafter"/>
</dbReference>
<keyword evidence="2 3" id="KW-0802">TPR repeat</keyword>
<evidence type="ECO:0000256" key="2">
    <source>
        <dbReference type="ARBA" id="ARBA00022803"/>
    </source>
</evidence>
<evidence type="ECO:0000313" key="4">
    <source>
        <dbReference type="EMBL" id="CAD9378751.1"/>
    </source>
</evidence>
<name>A0A7S2F866_9DINO</name>
<dbReference type="SMART" id="SM00028">
    <property type="entry name" value="TPR"/>
    <property type="match status" value="3"/>
</dbReference>
<proteinExistence type="predicted"/>
<dbReference type="Gene3D" id="1.25.40.10">
    <property type="entry name" value="Tetratricopeptide repeat domain"/>
    <property type="match status" value="1"/>
</dbReference>
<accession>A0A7S2F866</accession>
<sequence length="150" mass="16814">MLMDGKSVGLGQLLKPEVTSRADELREQGNQFFREQKFSKAIWAYSEAIEEYPFDARLFSNRAAAQMGQLQVLYRSMPGSAVEDNSYFKEALKDLNKAIDIDPTYVKAYARKGQLWLIVNNKDEARASYEAGLRVDPANGECRAGCDSCG</sequence>
<evidence type="ECO:0000256" key="3">
    <source>
        <dbReference type="PROSITE-ProRule" id="PRU00339"/>
    </source>
</evidence>
<dbReference type="PROSITE" id="PS50005">
    <property type="entry name" value="TPR"/>
    <property type="match status" value="2"/>
</dbReference>
<organism evidence="4">
    <name type="scientific">Alexandrium andersonii</name>
    <dbReference type="NCBI Taxonomy" id="327968"/>
    <lineage>
        <taxon>Eukaryota</taxon>
        <taxon>Sar</taxon>
        <taxon>Alveolata</taxon>
        <taxon>Dinophyceae</taxon>
        <taxon>Gonyaulacales</taxon>
        <taxon>Pyrocystaceae</taxon>
        <taxon>Alexandrium</taxon>
    </lineage>
</organism>
<reference evidence="4" key="1">
    <citation type="submission" date="2021-01" db="EMBL/GenBank/DDBJ databases">
        <authorList>
            <person name="Corre E."/>
            <person name="Pelletier E."/>
            <person name="Niang G."/>
            <person name="Scheremetjew M."/>
            <person name="Finn R."/>
            <person name="Kale V."/>
            <person name="Holt S."/>
            <person name="Cochrane G."/>
            <person name="Meng A."/>
            <person name="Brown T."/>
            <person name="Cohen L."/>
        </authorList>
    </citation>
    <scope>NUCLEOTIDE SEQUENCE</scope>
    <source>
        <strain evidence="4">CCMP2222</strain>
    </source>
</reference>